<reference evidence="1 2" key="2">
    <citation type="journal article" date="2022" name="Mol. Ecol. Resour.">
        <title>The genomes of chicory, endive, great burdock and yacon provide insights into Asteraceae paleo-polyploidization history and plant inulin production.</title>
        <authorList>
            <person name="Fan W."/>
            <person name="Wang S."/>
            <person name="Wang H."/>
            <person name="Wang A."/>
            <person name="Jiang F."/>
            <person name="Liu H."/>
            <person name="Zhao H."/>
            <person name="Xu D."/>
            <person name="Zhang Y."/>
        </authorList>
    </citation>
    <scope>NUCLEOTIDE SEQUENCE [LARGE SCALE GENOMIC DNA]</scope>
    <source>
        <strain evidence="2">cv. Yunnan</strain>
        <tissue evidence="1">Leaves</tissue>
    </source>
</reference>
<reference evidence="2" key="1">
    <citation type="journal article" date="2022" name="Mol. Ecol. Resour.">
        <title>The genomes of chicory, endive, great burdock and yacon provide insights into Asteraceae palaeo-polyploidization history and plant inulin production.</title>
        <authorList>
            <person name="Fan W."/>
            <person name="Wang S."/>
            <person name="Wang H."/>
            <person name="Wang A."/>
            <person name="Jiang F."/>
            <person name="Liu H."/>
            <person name="Zhao H."/>
            <person name="Xu D."/>
            <person name="Zhang Y."/>
        </authorList>
    </citation>
    <scope>NUCLEOTIDE SEQUENCE [LARGE SCALE GENOMIC DNA]</scope>
    <source>
        <strain evidence="2">cv. Yunnan</strain>
    </source>
</reference>
<comment type="caution">
    <text evidence="1">The sequence shown here is derived from an EMBL/GenBank/DDBJ whole genome shotgun (WGS) entry which is preliminary data.</text>
</comment>
<sequence>MTPPRPSYLRFVTSPSFLLQSIFFVLRVFIIPNFGSGFVRLACGFLLDHTCISVSSIGDSSFHLCIGVFNSVHSLGDLRQCLKEKGALNPTPAINFALDIAGGMAYLHTGPNVIIHRDLKSSMYDHSEAWHICTLSQMA</sequence>
<evidence type="ECO:0000313" key="2">
    <source>
        <dbReference type="Proteomes" id="UP001056120"/>
    </source>
</evidence>
<proteinExistence type="predicted"/>
<evidence type="ECO:0000313" key="1">
    <source>
        <dbReference type="EMBL" id="KAI3712675.1"/>
    </source>
</evidence>
<keyword evidence="2" id="KW-1185">Reference proteome</keyword>
<gene>
    <name evidence="1" type="ORF">L1987_71237</name>
</gene>
<organism evidence="1 2">
    <name type="scientific">Smallanthus sonchifolius</name>
    <dbReference type="NCBI Taxonomy" id="185202"/>
    <lineage>
        <taxon>Eukaryota</taxon>
        <taxon>Viridiplantae</taxon>
        <taxon>Streptophyta</taxon>
        <taxon>Embryophyta</taxon>
        <taxon>Tracheophyta</taxon>
        <taxon>Spermatophyta</taxon>
        <taxon>Magnoliopsida</taxon>
        <taxon>eudicotyledons</taxon>
        <taxon>Gunneridae</taxon>
        <taxon>Pentapetalae</taxon>
        <taxon>asterids</taxon>
        <taxon>campanulids</taxon>
        <taxon>Asterales</taxon>
        <taxon>Asteraceae</taxon>
        <taxon>Asteroideae</taxon>
        <taxon>Heliantheae alliance</taxon>
        <taxon>Millerieae</taxon>
        <taxon>Smallanthus</taxon>
    </lineage>
</organism>
<accession>A0ACB9AW75</accession>
<protein>
    <submittedName>
        <fullName evidence="1">Uncharacterized protein</fullName>
    </submittedName>
</protein>
<name>A0ACB9AW75_9ASTR</name>
<dbReference type="Proteomes" id="UP001056120">
    <property type="component" value="Linkage Group LG24"/>
</dbReference>
<dbReference type="EMBL" id="CM042041">
    <property type="protein sequence ID" value="KAI3712675.1"/>
    <property type="molecule type" value="Genomic_DNA"/>
</dbReference>